<dbReference type="EMBL" id="JAHZUY010000004">
    <property type="protein sequence ID" value="MBW8268468.1"/>
    <property type="molecule type" value="Genomic_DNA"/>
</dbReference>
<sequence>MRRSASLLLPAAAAAVAWLAATAGALAQPKPPPVGAEPQGGGSAARPAWPGIAPPAGPPGALPQPAGALPAGKPPPLGAAPPAPPPAGGAGPQAAAAPTAKPPPAPGGPMRAVSSGTGFVVAPGRLLTNHHVTEGCAEMRARTAAGVEMRVTVAASDRQRDLALLAVQGEGDPGPPLAFRRGPEVRRGEGVVTYGFPLAGLLSSGPTLTTGEVSALAGLGDNPRQFQISAPVQPGNSGGPLLDMSGHVVGVVVSKLNAQRVAQRTGDIPQNVNFAVKAEEAVKFLRRNGVEPRLADSAGPPRSAAEVGDVAHPSTVFLRCLR</sequence>
<accession>A0ABS7EZG3</accession>
<organism evidence="6 7">
    <name type="scientific">Caldovatus aquaticus</name>
    <dbReference type="NCBI Taxonomy" id="2865671"/>
    <lineage>
        <taxon>Bacteria</taxon>
        <taxon>Pseudomonadati</taxon>
        <taxon>Pseudomonadota</taxon>
        <taxon>Alphaproteobacteria</taxon>
        <taxon>Acetobacterales</taxon>
        <taxon>Roseomonadaceae</taxon>
        <taxon>Caldovatus</taxon>
    </lineage>
</organism>
<evidence type="ECO:0000256" key="1">
    <source>
        <dbReference type="ARBA" id="ARBA00010541"/>
    </source>
</evidence>
<feature type="region of interest" description="Disordered" evidence="4">
    <location>
        <begin position="29"/>
        <end position="112"/>
    </location>
</feature>
<dbReference type="SUPFAM" id="SSF50494">
    <property type="entry name" value="Trypsin-like serine proteases"/>
    <property type="match status" value="1"/>
</dbReference>
<dbReference type="InterPro" id="IPR009003">
    <property type="entry name" value="Peptidase_S1_PA"/>
</dbReference>
<dbReference type="Proteomes" id="UP001519924">
    <property type="component" value="Unassembled WGS sequence"/>
</dbReference>
<comment type="caution">
    <text evidence="6">The sequence shown here is derived from an EMBL/GenBank/DDBJ whole genome shotgun (WGS) entry which is preliminary data.</text>
</comment>
<dbReference type="InterPro" id="IPR051201">
    <property type="entry name" value="Chloro_Bact_Ser_Proteases"/>
</dbReference>
<keyword evidence="5" id="KW-0732">Signal</keyword>
<dbReference type="Gene3D" id="2.40.10.10">
    <property type="entry name" value="Trypsin-like serine proteases"/>
    <property type="match status" value="2"/>
</dbReference>
<dbReference type="GO" id="GO:0008233">
    <property type="term" value="F:peptidase activity"/>
    <property type="evidence" value="ECO:0007669"/>
    <property type="project" value="UniProtKB-KW"/>
</dbReference>
<feature type="chain" id="PRO_5047488301" evidence="5">
    <location>
        <begin position="28"/>
        <end position="322"/>
    </location>
</feature>
<dbReference type="PANTHER" id="PTHR43343">
    <property type="entry name" value="PEPTIDASE S12"/>
    <property type="match status" value="1"/>
</dbReference>
<name>A0ABS7EZG3_9PROT</name>
<evidence type="ECO:0000256" key="4">
    <source>
        <dbReference type="SAM" id="MobiDB-lite"/>
    </source>
</evidence>
<feature type="compositionally biased region" description="Pro residues" evidence="4">
    <location>
        <begin position="72"/>
        <end position="87"/>
    </location>
</feature>
<evidence type="ECO:0000313" key="6">
    <source>
        <dbReference type="EMBL" id="MBW8268468.1"/>
    </source>
</evidence>
<dbReference type="GO" id="GO:0006508">
    <property type="term" value="P:proteolysis"/>
    <property type="evidence" value="ECO:0007669"/>
    <property type="project" value="UniProtKB-KW"/>
</dbReference>
<dbReference type="PANTHER" id="PTHR43343:SF3">
    <property type="entry name" value="PROTEASE DO-LIKE 8, CHLOROPLASTIC"/>
    <property type="match status" value="1"/>
</dbReference>
<reference evidence="6 7" key="1">
    <citation type="submission" date="2021-08" db="EMBL/GenBank/DDBJ databases">
        <title>Caldovatus sediminis gen. nov., sp. nov., a moderately thermophilic bacterium isolated from a hot spring.</title>
        <authorList>
            <person name="Hu C.-J."/>
            <person name="Li W.-J."/>
            <person name="Xian W.-D."/>
        </authorList>
    </citation>
    <scope>NUCLEOTIDE SEQUENCE [LARGE SCALE GENOMIC DNA]</scope>
    <source>
        <strain evidence="6 7">SYSU G05006</strain>
    </source>
</reference>
<evidence type="ECO:0000256" key="5">
    <source>
        <dbReference type="SAM" id="SignalP"/>
    </source>
</evidence>
<evidence type="ECO:0000256" key="2">
    <source>
        <dbReference type="ARBA" id="ARBA00022670"/>
    </source>
</evidence>
<comment type="similarity">
    <text evidence="1">Belongs to the peptidase S1C family.</text>
</comment>
<feature type="compositionally biased region" description="Pro residues" evidence="4">
    <location>
        <begin position="52"/>
        <end position="62"/>
    </location>
</feature>
<proteinExistence type="inferred from homology"/>
<dbReference type="InterPro" id="IPR043504">
    <property type="entry name" value="Peptidase_S1_PA_chymotrypsin"/>
</dbReference>
<gene>
    <name evidence="6" type="ORF">K1J50_03105</name>
</gene>
<keyword evidence="2 6" id="KW-0645">Protease</keyword>
<feature type="signal peptide" evidence="5">
    <location>
        <begin position="1"/>
        <end position="27"/>
    </location>
</feature>
<evidence type="ECO:0000256" key="3">
    <source>
        <dbReference type="ARBA" id="ARBA00022801"/>
    </source>
</evidence>
<dbReference type="InterPro" id="IPR001940">
    <property type="entry name" value="Peptidase_S1C"/>
</dbReference>
<keyword evidence="7" id="KW-1185">Reference proteome</keyword>
<dbReference type="Pfam" id="PF13365">
    <property type="entry name" value="Trypsin_2"/>
    <property type="match status" value="1"/>
</dbReference>
<evidence type="ECO:0000313" key="7">
    <source>
        <dbReference type="Proteomes" id="UP001519924"/>
    </source>
</evidence>
<keyword evidence="3" id="KW-0378">Hydrolase</keyword>
<dbReference type="PRINTS" id="PR00834">
    <property type="entry name" value="PROTEASES2C"/>
</dbReference>
<protein>
    <submittedName>
        <fullName evidence="6">Serine protease</fullName>
    </submittedName>
</protein>